<feature type="compositionally biased region" description="Basic and acidic residues" evidence="1">
    <location>
        <begin position="360"/>
        <end position="379"/>
    </location>
</feature>
<dbReference type="AlphaFoldDB" id="A0A7S4DCD9"/>
<sequence>MHRYGEAVLADLPEGSLLIAHTDLDWNTVRYLRTCEGLRPDITHLSFQLMPFPWFKRQARLYPNVTFPPRFEGISTNKFSHGNSVLVYKMLDFNIDKFPAVFIDMQAVNEAEIEVGGLWNGGFHLVPSGNLYRVYRALDNGLQAGKWVDQIDTDLEQFKTKTSIPDVGQFPAGSWEFAALSVYWDAHYQAGLFYLTWALALSHKLDENALPPYAMALSRASDLLVSTLRAYDTHSALTSSYSDLIKNTVLCVVRLQGTLEVVDQFRETLAFPPGAQGRLQDPAAAKAVAVELVRRFVREVPGDKDVQVFRDYLSKIEAKDRAENGEDDSSQGEEKGQTSAKVTNGQAKGKKKKKNKTKATAKDKVIEVETLERHGGREL</sequence>
<accession>A0A7S4DCD9</accession>
<evidence type="ECO:0000256" key="1">
    <source>
        <dbReference type="SAM" id="MobiDB-lite"/>
    </source>
</evidence>
<dbReference type="InterPro" id="IPR052724">
    <property type="entry name" value="GT117_domain-containing"/>
</dbReference>
<dbReference type="EMBL" id="HBIU01043527">
    <property type="protein sequence ID" value="CAE0640852.1"/>
    <property type="molecule type" value="Transcribed_RNA"/>
</dbReference>
<proteinExistence type="predicted"/>
<dbReference type="PANTHER" id="PTHR16214:SF3">
    <property type="entry name" value="TRANSMEMBRANE PROTEIN 260"/>
    <property type="match status" value="1"/>
</dbReference>
<gene>
    <name evidence="2" type="ORF">HAKA00212_LOCUS19676</name>
</gene>
<dbReference type="PANTHER" id="PTHR16214">
    <property type="entry name" value="TRANSMEMBRANE PROTEIN 260"/>
    <property type="match status" value="1"/>
</dbReference>
<organism evidence="2">
    <name type="scientific">Heterosigma akashiwo</name>
    <name type="common">Chromophytic alga</name>
    <name type="synonym">Heterosigma carterae</name>
    <dbReference type="NCBI Taxonomy" id="2829"/>
    <lineage>
        <taxon>Eukaryota</taxon>
        <taxon>Sar</taxon>
        <taxon>Stramenopiles</taxon>
        <taxon>Ochrophyta</taxon>
        <taxon>Raphidophyceae</taxon>
        <taxon>Chattonellales</taxon>
        <taxon>Chattonellaceae</taxon>
        <taxon>Heterosigma</taxon>
    </lineage>
</organism>
<evidence type="ECO:0000313" key="2">
    <source>
        <dbReference type="EMBL" id="CAE0640852.1"/>
    </source>
</evidence>
<reference evidence="2" key="1">
    <citation type="submission" date="2021-01" db="EMBL/GenBank/DDBJ databases">
        <authorList>
            <person name="Corre E."/>
            <person name="Pelletier E."/>
            <person name="Niang G."/>
            <person name="Scheremetjew M."/>
            <person name="Finn R."/>
            <person name="Kale V."/>
            <person name="Holt S."/>
            <person name="Cochrane G."/>
            <person name="Meng A."/>
            <person name="Brown T."/>
            <person name="Cohen L."/>
        </authorList>
    </citation>
    <scope>NUCLEOTIDE SEQUENCE</scope>
    <source>
        <strain evidence="2">CCMP3107</strain>
    </source>
</reference>
<name>A0A7S4DCD9_HETAK</name>
<feature type="compositionally biased region" description="Basic residues" evidence="1">
    <location>
        <begin position="348"/>
        <end position="359"/>
    </location>
</feature>
<feature type="region of interest" description="Disordered" evidence="1">
    <location>
        <begin position="320"/>
        <end position="379"/>
    </location>
</feature>
<protein>
    <submittedName>
        <fullName evidence="2">Uncharacterized protein</fullName>
    </submittedName>
</protein>